<evidence type="ECO:0008006" key="5">
    <source>
        <dbReference type="Google" id="ProtNLM"/>
    </source>
</evidence>
<dbReference type="GO" id="GO:0031505">
    <property type="term" value="P:fungal-type cell wall organization"/>
    <property type="evidence" value="ECO:0007669"/>
    <property type="project" value="TreeGrafter"/>
</dbReference>
<feature type="transmembrane region" description="Helical" evidence="2">
    <location>
        <begin position="189"/>
        <end position="213"/>
    </location>
</feature>
<reference evidence="3" key="2">
    <citation type="journal article" date="2023" name="IMA Fungus">
        <title>Comparative genomic study of the Penicillium genus elucidates a diverse pangenome and 15 lateral gene transfer events.</title>
        <authorList>
            <person name="Petersen C."/>
            <person name="Sorensen T."/>
            <person name="Nielsen M.R."/>
            <person name="Sondergaard T.E."/>
            <person name="Sorensen J.L."/>
            <person name="Fitzpatrick D.A."/>
            <person name="Frisvad J.C."/>
            <person name="Nielsen K.L."/>
        </authorList>
    </citation>
    <scope>NUCLEOTIDE SEQUENCE</scope>
    <source>
        <strain evidence="3">IBT 15544</strain>
    </source>
</reference>
<reference evidence="3" key="1">
    <citation type="submission" date="2022-12" db="EMBL/GenBank/DDBJ databases">
        <authorList>
            <person name="Petersen C."/>
        </authorList>
    </citation>
    <scope>NUCLEOTIDE SEQUENCE</scope>
    <source>
        <strain evidence="3">IBT 15544</strain>
    </source>
</reference>
<feature type="compositionally biased region" description="Basic and acidic residues" evidence="1">
    <location>
        <begin position="241"/>
        <end position="252"/>
    </location>
</feature>
<keyword evidence="2" id="KW-1133">Transmembrane helix</keyword>
<dbReference type="GO" id="GO:0032185">
    <property type="term" value="P:septin cytoskeleton organization"/>
    <property type="evidence" value="ECO:0007669"/>
    <property type="project" value="TreeGrafter"/>
</dbReference>
<dbReference type="GeneID" id="83178150"/>
<keyword evidence="2" id="KW-0812">Transmembrane</keyword>
<dbReference type="GO" id="GO:0005938">
    <property type="term" value="C:cell cortex"/>
    <property type="evidence" value="ECO:0007669"/>
    <property type="project" value="TreeGrafter"/>
</dbReference>
<evidence type="ECO:0000256" key="2">
    <source>
        <dbReference type="SAM" id="Phobius"/>
    </source>
</evidence>
<dbReference type="EMBL" id="JAPQKR010000008">
    <property type="protein sequence ID" value="KAJ5212141.1"/>
    <property type="molecule type" value="Genomic_DNA"/>
</dbReference>
<dbReference type="Proteomes" id="UP001150904">
    <property type="component" value="Unassembled WGS sequence"/>
</dbReference>
<dbReference type="RefSeq" id="XP_058310311.1">
    <property type="nucleotide sequence ID" value="XM_058450849.1"/>
</dbReference>
<evidence type="ECO:0000313" key="3">
    <source>
        <dbReference type="EMBL" id="KAJ5212141.1"/>
    </source>
</evidence>
<accession>A0A9W9N2Q7</accession>
<keyword evidence="4" id="KW-1185">Reference proteome</keyword>
<feature type="transmembrane region" description="Helical" evidence="2">
    <location>
        <begin position="148"/>
        <end position="169"/>
    </location>
</feature>
<feature type="transmembrane region" description="Helical" evidence="2">
    <location>
        <begin position="7"/>
        <end position="28"/>
    </location>
</feature>
<gene>
    <name evidence="3" type="ORF">N7498_003787</name>
</gene>
<dbReference type="GO" id="GO:0005886">
    <property type="term" value="C:plasma membrane"/>
    <property type="evidence" value="ECO:0007669"/>
    <property type="project" value="InterPro"/>
</dbReference>
<evidence type="ECO:0000256" key="1">
    <source>
        <dbReference type="SAM" id="MobiDB-lite"/>
    </source>
</evidence>
<keyword evidence="2" id="KW-0472">Membrane</keyword>
<dbReference type="Pfam" id="PF06687">
    <property type="entry name" value="SUR7"/>
    <property type="match status" value="1"/>
</dbReference>
<proteinExistence type="predicted"/>
<comment type="caution">
    <text evidence="3">The sequence shown here is derived from an EMBL/GenBank/DDBJ whole genome shotgun (WGS) entry which is preliminary data.</text>
</comment>
<feature type="region of interest" description="Disordered" evidence="1">
    <location>
        <begin position="220"/>
        <end position="252"/>
    </location>
</feature>
<dbReference type="OrthoDB" id="5419460at2759"/>
<evidence type="ECO:0000313" key="4">
    <source>
        <dbReference type="Proteomes" id="UP001150904"/>
    </source>
</evidence>
<dbReference type="AlphaFoldDB" id="A0A9W9N2Q7"/>
<dbReference type="PANTHER" id="PTHR36414:SF1">
    <property type="entry name" value="PROTEIN SUR7"/>
    <property type="match status" value="1"/>
</dbReference>
<dbReference type="GO" id="GO:0030866">
    <property type="term" value="P:cortical actin cytoskeleton organization"/>
    <property type="evidence" value="ECO:0007669"/>
    <property type="project" value="TreeGrafter"/>
</dbReference>
<dbReference type="InterPro" id="IPR009571">
    <property type="entry name" value="SUR7/Rim9-like_fungi"/>
</dbReference>
<sequence length="252" mass="27744">MPLSRISLGFLGLFFTAGAILLIFLVILGGARNTIPLNEIYFLEADTSNIPGAPAISRWTFWSLCSVAPDGKSICGTSHPDHPFDPPNPNNFNTTINVPHQFIGTNHYFLTSRFMFPFILIGLFFAVCSLFTGFLAMCTRIGSYVSSLLAWLALTFQTIMTCLMTAVYVQGRNAFSSNGQVSKLGVKAFAFMWTATACLFLSCILYCLGGVVGRKDPGYSGRKQRRRGFFSSARSNSVRSQKKEREAGTQYA</sequence>
<dbReference type="PANTHER" id="PTHR36414">
    <property type="entry name" value="PROTEIN SUR7"/>
    <property type="match status" value="1"/>
</dbReference>
<protein>
    <recommendedName>
        <fullName evidence="5">Actin cortical patch SUR7/pH-response regulator PalI</fullName>
    </recommendedName>
</protein>
<dbReference type="GO" id="GO:0006897">
    <property type="term" value="P:endocytosis"/>
    <property type="evidence" value="ECO:0007669"/>
    <property type="project" value="TreeGrafter"/>
</dbReference>
<name>A0A9W9N2Q7_9EURO</name>
<organism evidence="3 4">
    <name type="scientific">Penicillium cinerascens</name>
    <dbReference type="NCBI Taxonomy" id="70096"/>
    <lineage>
        <taxon>Eukaryota</taxon>
        <taxon>Fungi</taxon>
        <taxon>Dikarya</taxon>
        <taxon>Ascomycota</taxon>
        <taxon>Pezizomycotina</taxon>
        <taxon>Eurotiomycetes</taxon>
        <taxon>Eurotiomycetidae</taxon>
        <taxon>Eurotiales</taxon>
        <taxon>Aspergillaceae</taxon>
        <taxon>Penicillium</taxon>
    </lineage>
</organism>
<dbReference type="GO" id="GO:0045121">
    <property type="term" value="C:membrane raft"/>
    <property type="evidence" value="ECO:0007669"/>
    <property type="project" value="TreeGrafter"/>
</dbReference>
<feature type="transmembrane region" description="Helical" evidence="2">
    <location>
        <begin position="114"/>
        <end position="136"/>
    </location>
</feature>